<dbReference type="Proteomes" id="UP000027222">
    <property type="component" value="Unassembled WGS sequence"/>
</dbReference>
<dbReference type="EMBL" id="KL142393">
    <property type="protein sequence ID" value="KDR71283.1"/>
    <property type="molecule type" value="Genomic_DNA"/>
</dbReference>
<protein>
    <submittedName>
        <fullName evidence="1">Uncharacterized protein</fullName>
    </submittedName>
</protein>
<proteinExistence type="predicted"/>
<accession>A0A067SWY5</accession>
<evidence type="ECO:0000313" key="2">
    <source>
        <dbReference type="Proteomes" id="UP000027222"/>
    </source>
</evidence>
<dbReference type="AlphaFoldDB" id="A0A067SWY5"/>
<dbReference type="HOGENOM" id="CLU_918441_0_0_1"/>
<name>A0A067SWY5_GALM3</name>
<reference evidence="2" key="1">
    <citation type="journal article" date="2014" name="Proc. Natl. Acad. Sci. U.S.A.">
        <title>Extensive sampling of basidiomycete genomes demonstrates inadequacy of the white-rot/brown-rot paradigm for wood decay fungi.</title>
        <authorList>
            <person name="Riley R."/>
            <person name="Salamov A.A."/>
            <person name="Brown D.W."/>
            <person name="Nagy L.G."/>
            <person name="Floudas D."/>
            <person name="Held B.W."/>
            <person name="Levasseur A."/>
            <person name="Lombard V."/>
            <person name="Morin E."/>
            <person name="Otillar R."/>
            <person name="Lindquist E.A."/>
            <person name="Sun H."/>
            <person name="LaButti K.M."/>
            <person name="Schmutz J."/>
            <person name="Jabbour D."/>
            <person name="Luo H."/>
            <person name="Baker S.E."/>
            <person name="Pisabarro A.G."/>
            <person name="Walton J.D."/>
            <person name="Blanchette R.A."/>
            <person name="Henrissat B."/>
            <person name="Martin F."/>
            <person name="Cullen D."/>
            <person name="Hibbett D.S."/>
            <person name="Grigoriev I.V."/>
        </authorList>
    </citation>
    <scope>NUCLEOTIDE SEQUENCE [LARGE SCALE GENOMIC DNA]</scope>
    <source>
        <strain evidence="2">CBS 339.88</strain>
    </source>
</reference>
<sequence length="303" mass="32907">MAPAHIYLASALQSGAARCLLNAFGLAKAIIGLAYCRSIKFTDRFPSVGFIGAPASVIDLELGGGFLSKTRLVFQEQDCLRAGRGFCGLLGRQQGFYTGTIANTIYLAGFASKLRQLSLVTSTFGFSNPSRLSLLRLAIVALPAHPPGFFYLAMQSIWLSSLQAGLVCRSVYSHFNPNYHKARNFTSAQFSSRLNDSCSSIGTKLSRSSLDRHQSPVQDRLRIIHMIESRETTAPLFPTIVTSTRCYTFIWPAYSVIANPNLITRLDIVLTVGACASLYLSAPATPAALDEINVVHTYNVGPV</sequence>
<organism evidence="1 2">
    <name type="scientific">Galerina marginata (strain CBS 339.88)</name>
    <dbReference type="NCBI Taxonomy" id="685588"/>
    <lineage>
        <taxon>Eukaryota</taxon>
        <taxon>Fungi</taxon>
        <taxon>Dikarya</taxon>
        <taxon>Basidiomycota</taxon>
        <taxon>Agaricomycotina</taxon>
        <taxon>Agaricomycetes</taxon>
        <taxon>Agaricomycetidae</taxon>
        <taxon>Agaricales</taxon>
        <taxon>Agaricineae</taxon>
        <taxon>Strophariaceae</taxon>
        <taxon>Galerina</taxon>
    </lineage>
</organism>
<keyword evidence="2" id="KW-1185">Reference proteome</keyword>
<gene>
    <name evidence="1" type="ORF">GALMADRAFT_159501</name>
</gene>
<evidence type="ECO:0000313" key="1">
    <source>
        <dbReference type="EMBL" id="KDR71283.1"/>
    </source>
</evidence>